<sequence length="172" mass="18393">MTVNEAMLAEQPLELQLSDLLNDLSEVQNELLSVLAEKRQCMAENNLAGMREIEARESQLGDRLEACHSRRSGLLENAKAKGLPGSGLGSLAKAMPDPAAQRLGASAAAASAKMRLLQHDCLTNWVLAQRSLLHISQILEIIATGGRVMPTYRRGSQGAAPIPSGGLVDREA</sequence>
<evidence type="ECO:0000313" key="4">
    <source>
        <dbReference type="EMBL" id="QDU94311.1"/>
    </source>
</evidence>
<comment type="function">
    <text evidence="1">Required for the efficient initiation of filament assembly.</text>
</comment>
<dbReference type="OrthoDB" id="283670at2"/>
<gene>
    <name evidence="4" type="ORF">Pla8534_21000</name>
</gene>
<dbReference type="RefSeq" id="WP_145052514.1">
    <property type="nucleotide sequence ID" value="NZ_CP036433.1"/>
</dbReference>
<dbReference type="EMBL" id="CP036433">
    <property type="protein sequence ID" value="QDU94311.1"/>
    <property type="molecule type" value="Genomic_DNA"/>
</dbReference>
<dbReference type="GO" id="GO:0044780">
    <property type="term" value="P:bacterial-type flagellum assembly"/>
    <property type="evidence" value="ECO:0007669"/>
    <property type="project" value="InterPro"/>
</dbReference>
<keyword evidence="5" id="KW-1185">Reference proteome</keyword>
<evidence type="ECO:0000313" key="5">
    <source>
        <dbReference type="Proteomes" id="UP000317648"/>
    </source>
</evidence>
<dbReference type="Proteomes" id="UP000317648">
    <property type="component" value="Chromosome"/>
</dbReference>
<dbReference type="SUPFAM" id="SSF140566">
    <property type="entry name" value="FlgN-like"/>
    <property type="match status" value="1"/>
</dbReference>
<dbReference type="InterPro" id="IPR007809">
    <property type="entry name" value="FlgN-like"/>
</dbReference>
<proteinExistence type="inferred from homology"/>
<dbReference type="AlphaFoldDB" id="A0A518DR46"/>
<keyword evidence="3" id="KW-1005">Bacterial flagellum biogenesis</keyword>
<organism evidence="4 5">
    <name type="scientific">Lignipirellula cremea</name>
    <dbReference type="NCBI Taxonomy" id="2528010"/>
    <lineage>
        <taxon>Bacteria</taxon>
        <taxon>Pseudomonadati</taxon>
        <taxon>Planctomycetota</taxon>
        <taxon>Planctomycetia</taxon>
        <taxon>Pirellulales</taxon>
        <taxon>Pirellulaceae</taxon>
        <taxon>Lignipirellula</taxon>
    </lineage>
</organism>
<dbReference type="Gene3D" id="1.20.58.300">
    <property type="entry name" value="FlgN-like"/>
    <property type="match status" value="1"/>
</dbReference>
<name>A0A518DR46_9BACT</name>
<evidence type="ECO:0000256" key="2">
    <source>
        <dbReference type="ARBA" id="ARBA00007703"/>
    </source>
</evidence>
<evidence type="ECO:0000256" key="3">
    <source>
        <dbReference type="ARBA" id="ARBA00022795"/>
    </source>
</evidence>
<accession>A0A518DR46</accession>
<reference evidence="4 5" key="1">
    <citation type="submission" date="2019-02" db="EMBL/GenBank/DDBJ databases">
        <title>Deep-cultivation of Planctomycetes and their phenomic and genomic characterization uncovers novel biology.</title>
        <authorList>
            <person name="Wiegand S."/>
            <person name="Jogler M."/>
            <person name="Boedeker C."/>
            <person name="Pinto D."/>
            <person name="Vollmers J."/>
            <person name="Rivas-Marin E."/>
            <person name="Kohn T."/>
            <person name="Peeters S.H."/>
            <person name="Heuer A."/>
            <person name="Rast P."/>
            <person name="Oberbeckmann S."/>
            <person name="Bunk B."/>
            <person name="Jeske O."/>
            <person name="Meyerdierks A."/>
            <person name="Storesund J.E."/>
            <person name="Kallscheuer N."/>
            <person name="Luecker S."/>
            <person name="Lage O.M."/>
            <person name="Pohl T."/>
            <person name="Merkel B.J."/>
            <person name="Hornburger P."/>
            <person name="Mueller R.-W."/>
            <person name="Bruemmer F."/>
            <person name="Labrenz M."/>
            <person name="Spormann A.M."/>
            <person name="Op den Camp H."/>
            <person name="Overmann J."/>
            <person name="Amann R."/>
            <person name="Jetten M.S.M."/>
            <person name="Mascher T."/>
            <person name="Medema M.H."/>
            <person name="Devos D.P."/>
            <person name="Kaster A.-K."/>
            <person name="Ovreas L."/>
            <person name="Rohde M."/>
            <person name="Galperin M.Y."/>
            <person name="Jogler C."/>
        </authorList>
    </citation>
    <scope>NUCLEOTIDE SEQUENCE [LARGE SCALE GENOMIC DNA]</scope>
    <source>
        <strain evidence="4 5">Pla85_3_4</strain>
    </source>
</reference>
<dbReference type="Pfam" id="PF05130">
    <property type="entry name" value="FlgN"/>
    <property type="match status" value="1"/>
</dbReference>
<comment type="similarity">
    <text evidence="2">Belongs to the FlgN family.</text>
</comment>
<dbReference type="KEGG" id="lcre:Pla8534_21000"/>
<protein>
    <submittedName>
        <fullName evidence="4">FlgN protein</fullName>
    </submittedName>
</protein>
<evidence type="ECO:0000256" key="1">
    <source>
        <dbReference type="ARBA" id="ARBA00002397"/>
    </source>
</evidence>
<dbReference type="InterPro" id="IPR036679">
    <property type="entry name" value="FlgN-like_sf"/>
</dbReference>